<dbReference type="InterPro" id="IPR009071">
    <property type="entry name" value="HMG_box_dom"/>
</dbReference>
<dbReference type="GO" id="GO:0005634">
    <property type="term" value="C:nucleus"/>
    <property type="evidence" value="ECO:0007669"/>
    <property type="project" value="UniProtKB-UniRule"/>
</dbReference>
<dbReference type="Proteomes" id="UP000242146">
    <property type="component" value="Unassembled WGS sequence"/>
</dbReference>
<evidence type="ECO:0000256" key="1">
    <source>
        <dbReference type="ARBA" id="ARBA00023125"/>
    </source>
</evidence>
<proteinExistence type="predicted"/>
<reference evidence="5 6" key="1">
    <citation type="submission" date="2016-07" db="EMBL/GenBank/DDBJ databases">
        <title>Pervasive Adenine N6-methylation of Active Genes in Fungi.</title>
        <authorList>
            <consortium name="DOE Joint Genome Institute"/>
            <person name="Mondo S.J."/>
            <person name="Dannebaum R.O."/>
            <person name="Kuo R.C."/>
            <person name="Labutti K."/>
            <person name="Haridas S."/>
            <person name="Kuo A."/>
            <person name="Salamov A."/>
            <person name="Ahrendt S.R."/>
            <person name="Lipzen A."/>
            <person name="Sullivan W."/>
            <person name="Andreopoulos W.B."/>
            <person name="Clum A."/>
            <person name="Lindquist E."/>
            <person name="Daum C."/>
            <person name="Ramamoorthy G.K."/>
            <person name="Gryganskyi A."/>
            <person name="Culley D."/>
            <person name="Magnuson J.K."/>
            <person name="James T.Y."/>
            <person name="O'Malley M.A."/>
            <person name="Stajich J.E."/>
            <person name="Spatafora J.W."/>
            <person name="Visel A."/>
            <person name="Grigoriev I.V."/>
        </authorList>
    </citation>
    <scope>NUCLEOTIDE SEQUENCE [LARGE SCALE GENOMIC DNA]</scope>
    <source>
        <strain evidence="5 6">NRRL 3301</strain>
    </source>
</reference>
<keyword evidence="1 2" id="KW-0238">DNA-binding</keyword>
<dbReference type="InterPro" id="IPR036910">
    <property type="entry name" value="HMG_box_dom_sf"/>
</dbReference>
<feature type="region of interest" description="Disordered" evidence="3">
    <location>
        <begin position="92"/>
        <end position="168"/>
    </location>
</feature>
<accession>A0A1X2G3A3</accession>
<comment type="caution">
    <text evidence="5">The sequence shown here is derived from an EMBL/GenBank/DDBJ whole genome shotgun (WGS) entry which is preliminary data.</text>
</comment>
<organism evidence="5 6">
    <name type="scientific">Hesseltinella vesiculosa</name>
    <dbReference type="NCBI Taxonomy" id="101127"/>
    <lineage>
        <taxon>Eukaryota</taxon>
        <taxon>Fungi</taxon>
        <taxon>Fungi incertae sedis</taxon>
        <taxon>Mucoromycota</taxon>
        <taxon>Mucoromycotina</taxon>
        <taxon>Mucoromycetes</taxon>
        <taxon>Mucorales</taxon>
        <taxon>Cunninghamellaceae</taxon>
        <taxon>Hesseltinella</taxon>
    </lineage>
</organism>
<keyword evidence="6" id="KW-1185">Reference proteome</keyword>
<name>A0A1X2G3A3_9FUNG</name>
<evidence type="ECO:0000256" key="3">
    <source>
        <dbReference type="SAM" id="MobiDB-lite"/>
    </source>
</evidence>
<dbReference type="STRING" id="101127.A0A1X2G3A3"/>
<evidence type="ECO:0000313" key="5">
    <source>
        <dbReference type="EMBL" id="ORX43558.1"/>
    </source>
</evidence>
<evidence type="ECO:0000259" key="4">
    <source>
        <dbReference type="PROSITE" id="PS50118"/>
    </source>
</evidence>
<dbReference type="OrthoDB" id="1919336at2759"/>
<keyword evidence="2" id="KW-0539">Nucleus</keyword>
<protein>
    <submittedName>
        <fullName evidence="5">HMG-box</fullName>
    </submittedName>
</protein>
<dbReference type="Gene3D" id="1.10.30.10">
    <property type="entry name" value="High mobility group box domain"/>
    <property type="match status" value="1"/>
</dbReference>
<gene>
    <name evidence="5" type="ORF">DM01DRAFT_1198592</name>
</gene>
<feature type="DNA-binding region" description="HMG box" evidence="2">
    <location>
        <begin position="51"/>
        <end position="119"/>
    </location>
</feature>
<dbReference type="Pfam" id="PF00505">
    <property type="entry name" value="HMG_box"/>
    <property type="match status" value="1"/>
</dbReference>
<dbReference type="SMART" id="SM00398">
    <property type="entry name" value="HMG"/>
    <property type="match status" value="1"/>
</dbReference>
<dbReference type="EMBL" id="MCGT01000054">
    <property type="protein sequence ID" value="ORX43558.1"/>
    <property type="molecule type" value="Genomic_DNA"/>
</dbReference>
<dbReference type="SUPFAM" id="SSF47095">
    <property type="entry name" value="HMG-box"/>
    <property type="match status" value="1"/>
</dbReference>
<evidence type="ECO:0000256" key="2">
    <source>
        <dbReference type="PROSITE-ProRule" id="PRU00267"/>
    </source>
</evidence>
<feature type="compositionally biased region" description="Polar residues" evidence="3">
    <location>
        <begin position="122"/>
        <end position="135"/>
    </location>
</feature>
<feature type="domain" description="HMG box" evidence="4">
    <location>
        <begin position="51"/>
        <end position="119"/>
    </location>
</feature>
<dbReference type="PROSITE" id="PS50118">
    <property type="entry name" value="HMG_BOX_2"/>
    <property type="match status" value="1"/>
</dbReference>
<dbReference type="PRINTS" id="PR00886">
    <property type="entry name" value="HIGHMOBLTY12"/>
</dbReference>
<evidence type="ECO:0000313" key="6">
    <source>
        <dbReference type="Proteomes" id="UP000242146"/>
    </source>
</evidence>
<dbReference type="InterPro" id="IPR050342">
    <property type="entry name" value="HMGB"/>
</dbReference>
<feature type="compositionally biased region" description="Basic residues" evidence="3">
    <location>
        <begin position="153"/>
        <end position="168"/>
    </location>
</feature>
<dbReference type="GO" id="GO:0003677">
    <property type="term" value="F:DNA binding"/>
    <property type="evidence" value="ECO:0007669"/>
    <property type="project" value="UniProtKB-UniRule"/>
</dbReference>
<sequence length="168" mass="19443">MTAHPANNKELVEAFRKLGESFIHVSKLLKETPVITEVHGKRKRTKDVNAPKKNISSYLHFVMASRDRVIQDNPGLNQIEIAKVLGKQWTGLTEEDKEQWKKQANKDKQRYEKEMEEYLSPNHATTTDGTLSSQTHESKKKHRSSEPESSHSKKEKKKSSKKEKKHKK</sequence>
<dbReference type="PANTHER" id="PTHR48112">
    <property type="entry name" value="HIGH MOBILITY GROUP PROTEIN DSP1"/>
    <property type="match status" value="1"/>
</dbReference>
<feature type="compositionally biased region" description="Basic and acidic residues" evidence="3">
    <location>
        <begin position="98"/>
        <end position="113"/>
    </location>
</feature>
<dbReference type="AlphaFoldDB" id="A0A1X2G3A3"/>